<evidence type="ECO:0000313" key="3">
    <source>
        <dbReference type="EMBL" id="PVU88512.1"/>
    </source>
</evidence>
<feature type="domain" description="GLTSCR protein conserved" evidence="2">
    <location>
        <begin position="495"/>
        <end position="561"/>
    </location>
</feature>
<protein>
    <recommendedName>
        <fullName evidence="2">GLTSCR protein conserved domain-containing protein</fullName>
    </recommendedName>
</protein>
<dbReference type="InterPro" id="IPR015671">
    <property type="entry name" value="GSCR1_dom"/>
</dbReference>
<gene>
    <name evidence="3" type="ORF">BB561_005815</name>
</gene>
<reference evidence="3 4" key="1">
    <citation type="journal article" date="2018" name="MBio">
        <title>Comparative Genomics Reveals the Core Gene Toolbox for the Fungus-Insect Symbiosis.</title>
        <authorList>
            <person name="Wang Y."/>
            <person name="Stata M."/>
            <person name="Wang W."/>
            <person name="Stajich J.E."/>
            <person name="White M.M."/>
            <person name="Moncalvo J.M."/>
        </authorList>
    </citation>
    <scope>NUCLEOTIDE SEQUENCE [LARGE SCALE GENOMIC DNA]</scope>
    <source>
        <strain evidence="3 4">SWE-8-4</strain>
    </source>
</reference>
<evidence type="ECO:0000259" key="2">
    <source>
        <dbReference type="Pfam" id="PF15249"/>
    </source>
</evidence>
<proteinExistence type="predicted"/>
<feature type="region of interest" description="Disordered" evidence="1">
    <location>
        <begin position="101"/>
        <end position="161"/>
    </location>
</feature>
<feature type="region of interest" description="Disordered" evidence="1">
    <location>
        <begin position="26"/>
        <end position="46"/>
    </location>
</feature>
<accession>A0A2T9Y882</accession>
<evidence type="ECO:0000313" key="4">
    <source>
        <dbReference type="Proteomes" id="UP000245383"/>
    </source>
</evidence>
<sequence length="600" mass="66919">MTDLKNNMTSLAIEDDIGSSHLNLPTKRSSSAHTNLSLKPSPPTDEVVSSIDIDGIQIEMVEQGDKTIYRLPGTLTVNSLDPQKRILVLQKIEKLHNQQLKNKQQRLEKKLTSKSNVNLNSLRSVNSNQNFDKVKQRAFMPKNSSLTPKSKKPSLNSSLSSSASNIYSITPGFNYTNPSYTKSSSNLISKPIAIKPRSNANLSTTSPHDSISAESNTTPFNFYQQQMTNSFPAPVPTNTSNLVNINSNQMNYNYINTPTHLNPLTNNIDNHFQSFINALQSQTPHNSHQSIVQSLLSISENINPNTPILPNSQFTYPIKNINGIDTKDFNQINNLAKLDPKGVLASNFFDNILSSTKVLTPNVLKYSENNLKESSFSYKQNSSLGTHASNKAELNSAAGILSSKKSPIYGKRHLNLLSAKNKNIHNLIKQTKRERQKHNLALAHGNKALGNKKTIWDFGTSVKHVDFENLQKSSIQLEHIQSVKRKYNDVLNADYRSCMNPVINRPFENSNDVIQRLLPYHVYQGNPITTTEVTAYQKLIKKSANSISSKFNNLQSRINSISKPGGLCDTKLEPELNLLIESNLLETLRSSTFSFGELGQ</sequence>
<evidence type="ECO:0000256" key="1">
    <source>
        <dbReference type="SAM" id="MobiDB-lite"/>
    </source>
</evidence>
<dbReference type="STRING" id="133385.A0A2T9Y882"/>
<dbReference type="AlphaFoldDB" id="A0A2T9Y882"/>
<dbReference type="EMBL" id="MBFR01000379">
    <property type="protein sequence ID" value="PVU88512.1"/>
    <property type="molecule type" value="Genomic_DNA"/>
</dbReference>
<keyword evidence="4" id="KW-1185">Reference proteome</keyword>
<name>A0A2T9Y882_9FUNG</name>
<feature type="compositionally biased region" description="Polar residues" evidence="1">
    <location>
        <begin position="26"/>
        <end position="38"/>
    </location>
</feature>
<dbReference type="OrthoDB" id="2556847at2759"/>
<organism evidence="3 4">
    <name type="scientific">Smittium simulii</name>
    <dbReference type="NCBI Taxonomy" id="133385"/>
    <lineage>
        <taxon>Eukaryota</taxon>
        <taxon>Fungi</taxon>
        <taxon>Fungi incertae sedis</taxon>
        <taxon>Zoopagomycota</taxon>
        <taxon>Kickxellomycotina</taxon>
        <taxon>Harpellomycetes</taxon>
        <taxon>Harpellales</taxon>
        <taxon>Legeriomycetaceae</taxon>
        <taxon>Smittium</taxon>
    </lineage>
</organism>
<comment type="caution">
    <text evidence="3">The sequence shown here is derived from an EMBL/GenBank/DDBJ whole genome shotgun (WGS) entry which is preliminary data.</text>
</comment>
<dbReference type="Pfam" id="PF15249">
    <property type="entry name" value="GLTSCR1"/>
    <property type="match status" value="1"/>
</dbReference>
<feature type="compositionally biased region" description="Low complexity" evidence="1">
    <location>
        <begin position="141"/>
        <end position="161"/>
    </location>
</feature>
<dbReference type="Proteomes" id="UP000245383">
    <property type="component" value="Unassembled WGS sequence"/>
</dbReference>
<feature type="compositionally biased region" description="Low complexity" evidence="1">
    <location>
        <begin position="113"/>
        <end position="128"/>
    </location>
</feature>